<dbReference type="Proteomes" id="UP000001683">
    <property type="component" value="Chromosome"/>
</dbReference>
<evidence type="ECO:0000313" key="8">
    <source>
        <dbReference type="Proteomes" id="UP000001683"/>
    </source>
</evidence>
<dbReference type="HOGENOM" id="CLU_008673_1_0_9"/>
<dbReference type="Gene3D" id="3.40.190.100">
    <property type="entry name" value="Glycine betaine-binding periplasmic protein, domain 2"/>
    <property type="match status" value="1"/>
</dbReference>
<dbReference type="PANTHER" id="PTHR47737:SF1">
    <property type="entry name" value="GLYCINE BETAINE_PROLINE BETAINE TRANSPORT SYSTEM PERMEASE PROTEIN PROW"/>
    <property type="match status" value="1"/>
</dbReference>
<feature type="compositionally biased region" description="Basic and acidic residues" evidence="5">
    <location>
        <begin position="35"/>
        <end position="53"/>
    </location>
</feature>
<evidence type="ECO:0000259" key="6">
    <source>
        <dbReference type="Pfam" id="PF04069"/>
    </source>
</evidence>
<sequence>MLRIISNNKIILFMIVIITTGGLMAACGDEAIPEESTKVEEQEQNPDNEKSEEQSEDEQQTTQTIEIAYVNWADCVATTYLAKEILEEEMGYEVELTMADPGPIYTDIAEGEHDVFLGGWLPITHEEYWEEYQDKVDKISPNFEGARIGLVVPDYVDIDSIEDMNDVTDKFDGEIIGIDPGAGIMQTTETALEEYGLNFNLIEGSDPAMATALQESIEEEEWVVVTGWIPHWKFATWDLEFLEDPKKVYGEQENIYNIGRSDLEQDLPEVREFLEEFQLSQQGLGELMADINETEDEEESAKRWIEDNSDKVEDWTP</sequence>
<dbReference type="SUPFAM" id="SSF53850">
    <property type="entry name" value="Periplasmic binding protein-like II"/>
    <property type="match status" value="1"/>
</dbReference>
<feature type="compositionally biased region" description="Basic and acidic residues" evidence="5">
    <location>
        <begin position="300"/>
        <end position="317"/>
    </location>
</feature>
<evidence type="ECO:0000256" key="5">
    <source>
        <dbReference type="SAM" id="MobiDB-lite"/>
    </source>
</evidence>
<dbReference type="GO" id="GO:0031460">
    <property type="term" value="P:glycine betaine transport"/>
    <property type="evidence" value="ECO:0007669"/>
    <property type="project" value="TreeGrafter"/>
</dbReference>
<dbReference type="CDD" id="cd13639">
    <property type="entry name" value="PBP2_OpuAC_like"/>
    <property type="match status" value="1"/>
</dbReference>
<dbReference type="Pfam" id="PF04069">
    <property type="entry name" value="OpuAC"/>
    <property type="match status" value="1"/>
</dbReference>
<reference evidence="7 8" key="2">
    <citation type="journal article" date="2011" name="J. Bacteriol.">
        <title>Complete genome sequence of the anaerobic, halophilic alkalithermophile Natranaerobius thermophilus JW/NM-WN-LF.</title>
        <authorList>
            <person name="Zhao B."/>
            <person name="Mesbah N.M."/>
            <person name="Dalin E."/>
            <person name="Goodwin L."/>
            <person name="Nolan M."/>
            <person name="Pitluck S."/>
            <person name="Chertkov O."/>
            <person name="Brettin T.S."/>
            <person name="Han J."/>
            <person name="Larimer F.W."/>
            <person name="Land M.L."/>
            <person name="Hauser L."/>
            <person name="Kyrpides N."/>
            <person name="Wiegel J."/>
        </authorList>
    </citation>
    <scope>NUCLEOTIDE SEQUENCE [LARGE SCALE GENOMIC DNA]</scope>
    <source>
        <strain evidence="8">ATCC BAA-1301 / DSM 18059 / JW/NM-WN-LF</strain>
    </source>
</reference>
<feature type="region of interest" description="Disordered" evidence="5">
    <location>
        <begin position="34"/>
        <end position="62"/>
    </location>
</feature>
<keyword evidence="4" id="KW-0472">Membrane</keyword>
<dbReference type="Gene3D" id="3.10.105.10">
    <property type="entry name" value="Dipeptide-binding Protein, Domain 3"/>
    <property type="match status" value="2"/>
</dbReference>
<dbReference type="InParanoid" id="B2A771"/>
<protein>
    <submittedName>
        <fullName evidence="7">Substrate-binding region of ABC-type glycine betaine transport system</fullName>
    </submittedName>
</protein>
<dbReference type="GO" id="GO:0043190">
    <property type="term" value="C:ATP-binding cassette (ABC) transporter complex"/>
    <property type="evidence" value="ECO:0007669"/>
    <property type="project" value="InterPro"/>
</dbReference>
<dbReference type="STRING" id="457570.Nther_0672"/>
<gene>
    <name evidence="7" type="ordered locus">Nther_0672</name>
</gene>
<dbReference type="InterPro" id="IPR007210">
    <property type="entry name" value="ABC_Gly_betaine_transp_sub-bd"/>
</dbReference>
<name>B2A771_NATTJ</name>
<keyword evidence="8" id="KW-1185">Reference proteome</keyword>
<evidence type="ECO:0000313" key="7">
    <source>
        <dbReference type="EMBL" id="ACB84265.1"/>
    </source>
</evidence>
<dbReference type="GO" id="GO:0015871">
    <property type="term" value="P:choline transport"/>
    <property type="evidence" value="ECO:0007669"/>
    <property type="project" value="TreeGrafter"/>
</dbReference>
<keyword evidence="3" id="KW-1003">Cell membrane</keyword>
<dbReference type="KEGG" id="nth:Nther_0672"/>
<feature type="domain" description="ABC-type glycine betaine transport system substrate-binding" evidence="6">
    <location>
        <begin position="64"/>
        <end position="306"/>
    </location>
</feature>
<evidence type="ECO:0000256" key="2">
    <source>
        <dbReference type="ARBA" id="ARBA00022448"/>
    </source>
</evidence>
<accession>B2A771</accession>
<dbReference type="eggNOG" id="COG2113">
    <property type="taxonomic scope" value="Bacteria"/>
</dbReference>
<dbReference type="AlphaFoldDB" id="B2A771"/>
<dbReference type="PANTHER" id="PTHR47737">
    <property type="entry name" value="GLYCINE BETAINE/PROLINE BETAINE TRANSPORT SYSTEM PERMEASE PROTEIN PROW"/>
    <property type="match status" value="1"/>
</dbReference>
<evidence type="ECO:0000256" key="4">
    <source>
        <dbReference type="ARBA" id="ARBA00023136"/>
    </source>
</evidence>
<proteinExistence type="predicted"/>
<reference evidence="7 8" key="1">
    <citation type="submission" date="2008-04" db="EMBL/GenBank/DDBJ databases">
        <title>Complete sequence of chromosome of Natranaerobius thermophilus JW/NM-WN-LF.</title>
        <authorList>
            <consortium name="US DOE Joint Genome Institute"/>
            <person name="Copeland A."/>
            <person name="Lucas S."/>
            <person name="Lapidus A."/>
            <person name="Glavina del Rio T."/>
            <person name="Dalin E."/>
            <person name="Tice H."/>
            <person name="Bruce D."/>
            <person name="Goodwin L."/>
            <person name="Pitluck S."/>
            <person name="Chertkov O."/>
            <person name="Brettin T."/>
            <person name="Detter J.C."/>
            <person name="Han C."/>
            <person name="Kuske C.R."/>
            <person name="Schmutz J."/>
            <person name="Larimer F."/>
            <person name="Land M."/>
            <person name="Hauser L."/>
            <person name="Kyrpides N."/>
            <person name="Lykidis A."/>
            <person name="Mesbah N.M."/>
            <person name="Wiegel J."/>
        </authorList>
    </citation>
    <scope>NUCLEOTIDE SEQUENCE [LARGE SCALE GENOMIC DNA]</scope>
    <source>
        <strain evidence="8">ATCC BAA-1301 / DSM 18059 / JW/NM-WN-LF</strain>
    </source>
</reference>
<dbReference type="GO" id="GO:0005275">
    <property type="term" value="F:amine transmembrane transporter activity"/>
    <property type="evidence" value="ECO:0007669"/>
    <property type="project" value="TreeGrafter"/>
</dbReference>
<organism evidence="7 8">
    <name type="scientific">Natranaerobius thermophilus (strain ATCC BAA-1301 / DSM 18059 / JW/NM-WN-LF)</name>
    <dbReference type="NCBI Taxonomy" id="457570"/>
    <lineage>
        <taxon>Bacteria</taxon>
        <taxon>Bacillati</taxon>
        <taxon>Bacillota</taxon>
        <taxon>Clostridia</taxon>
        <taxon>Natranaerobiales</taxon>
        <taxon>Natranaerobiaceae</taxon>
        <taxon>Natranaerobius</taxon>
    </lineage>
</organism>
<dbReference type="PROSITE" id="PS51257">
    <property type="entry name" value="PROKAR_LIPOPROTEIN"/>
    <property type="match status" value="1"/>
</dbReference>
<dbReference type="EMBL" id="CP001034">
    <property type="protein sequence ID" value="ACB84265.1"/>
    <property type="molecule type" value="Genomic_DNA"/>
</dbReference>
<evidence type="ECO:0000256" key="3">
    <source>
        <dbReference type="ARBA" id="ARBA00022475"/>
    </source>
</evidence>
<comment type="subcellular location">
    <subcellularLocation>
        <location evidence="1">Cell membrane</location>
    </subcellularLocation>
</comment>
<dbReference type="OrthoDB" id="9787902at2"/>
<feature type="region of interest" description="Disordered" evidence="5">
    <location>
        <begin position="291"/>
        <end position="317"/>
    </location>
</feature>
<keyword evidence="2" id="KW-0813">Transport</keyword>
<evidence type="ECO:0000256" key="1">
    <source>
        <dbReference type="ARBA" id="ARBA00004236"/>
    </source>
</evidence>
<dbReference type="GO" id="GO:0015226">
    <property type="term" value="F:carnitine transmembrane transporter activity"/>
    <property type="evidence" value="ECO:0007669"/>
    <property type="project" value="TreeGrafter"/>
</dbReference>
<dbReference type="RefSeq" id="WP_012447149.1">
    <property type="nucleotide sequence ID" value="NC_010718.1"/>
</dbReference>